<dbReference type="RefSeq" id="WP_160181528.1">
    <property type="nucleotide sequence ID" value="NZ_CP047656.1"/>
</dbReference>
<dbReference type="SUPFAM" id="SSF53756">
    <property type="entry name" value="UDP-Glycosyltransferase/glycogen phosphorylase"/>
    <property type="match status" value="1"/>
</dbReference>
<gene>
    <name evidence="1" type="ORF">FX988_03698</name>
</gene>
<evidence type="ECO:0000313" key="2">
    <source>
        <dbReference type="Proteomes" id="UP000464524"/>
    </source>
</evidence>
<dbReference type="OrthoDB" id="5430637at2"/>
<dbReference type="KEGG" id="pmes:FX988_03698"/>
<dbReference type="AlphaFoldDB" id="A0A857JR59"/>
<dbReference type="InterPro" id="IPR043148">
    <property type="entry name" value="TagF_C"/>
</dbReference>
<protein>
    <recommendedName>
        <fullName evidence="3">Surface carbohydrate biosynthesis protein</fullName>
    </recommendedName>
</protein>
<dbReference type="NCBIfam" id="TIGR04396">
    <property type="entry name" value="surf_polysacc"/>
    <property type="match status" value="1"/>
</dbReference>
<dbReference type="Gene3D" id="3.40.50.12580">
    <property type="match status" value="1"/>
</dbReference>
<dbReference type="InterPro" id="IPR030906">
    <property type="entry name" value="Surf_polysacc"/>
</dbReference>
<keyword evidence="2" id="KW-1185">Reference proteome</keyword>
<proteinExistence type="predicted"/>
<name>A0A857JR59_9ALTE</name>
<evidence type="ECO:0000313" key="1">
    <source>
        <dbReference type="EMBL" id="QHJ13437.1"/>
    </source>
</evidence>
<sequence>MSNFLFPIETTSRELDHKILMAILAAKKKRKVIVGDQQLIRNLSYFVKNGVFYGKHLFGKPMFSDDAYYKRLKRHEFNLVHLNEEGAVWPGNEDDWKIILEQAERPSVLESNDFVATWGQWQEKFNKNREVTKATVKCTGHPRFDLYNKKYNDYFSNETTALKKEFGDFILVNTAFSYSNNGENGVKFIFKKTLSYDAKNSEHRNYRFKRWKNQMFSIASIVELVNHLALIYPNKNIVLRPHPSENSKYYEEIFQGVNNVHVKYEGPVTPWLLACKLLIHNGCTTAIEATLAGKPVVNFSNGSTDDYDVYLANICGVTLNTNKQVTEFIDKIETVEYEAILNDQEKAHSLFENFRSIDTANNVLKLLEKADKEKHESRAVANLTIISLSLLHKLYLFSKYSYFIFTGRRGNYLDYKKRFECFDKTQIVEKVSTMSRILGCDVKVTYCSKQVFVVESN</sequence>
<dbReference type="Proteomes" id="UP000464524">
    <property type="component" value="Chromosome"/>
</dbReference>
<reference evidence="1 2" key="1">
    <citation type="submission" date="2019-12" db="EMBL/GenBank/DDBJ databases">
        <title>Genome sequencing and assembly of endphytes of Porphyra tenera.</title>
        <authorList>
            <person name="Park J.M."/>
            <person name="Shin R."/>
            <person name="Jo S.H."/>
        </authorList>
    </citation>
    <scope>NUCLEOTIDE SEQUENCE [LARGE SCALE GENOMIC DNA]</scope>
    <source>
        <strain evidence="1 2">GPM4</strain>
    </source>
</reference>
<dbReference type="EMBL" id="CP047656">
    <property type="protein sequence ID" value="QHJ13437.1"/>
    <property type="molecule type" value="Genomic_DNA"/>
</dbReference>
<evidence type="ECO:0008006" key="3">
    <source>
        <dbReference type="Google" id="ProtNLM"/>
    </source>
</evidence>
<organism evidence="1 2">
    <name type="scientific">Paraglaciecola mesophila</name>
    <dbReference type="NCBI Taxonomy" id="197222"/>
    <lineage>
        <taxon>Bacteria</taxon>
        <taxon>Pseudomonadati</taxon>
        <taxon>Pseudomonadota</taxon>
        <taxon>Gammaproteobacteria</taxon>
        <taxon>Alteromonadales</taxon>
        <taxon>Alteromonadaceae</taxon>
        <taxon>Paraglaciecola</taxon>
    </lineage>
</organism>
<accession>A0A857JR59</accession>